<name>A0AAD5YXF8_9AGAR</name>
<proteinExistence type="predicted"/>
<gene>
    <name evidence="1" type="ORF">NP233_g2162</name>
</gene>
<dbReference type="EMBL" id="JANIEX010000089">
    <property type="protein sequence ID" value="KAJ3573842.1"/>
    <property type="molecule type" value="Genomic_DNA"/>
</dbReference>
<reference evidence="1" key="1">
    <citation type="submission" date="2022-07" db="EMBL/GenBank/DDBJ databases">
        <title>Genome Sequence of Leucocoprinus birnbaumii.</title>
        <authorList>
            <person name="Buettner E."/>
        </authorList>
    </citation>
    <scope>NUCLEOTIDE SEQUENCE</scope>
    <source>
        <strain evidence="1">VT141</strain>
    </source>
</reference>
<protein>
    <submittedName>
        <fullName evidence="1">Uncharacterized protein</fullName>
    </submittedName>
</protein>
<evidence type="ECO:0000313" key="1">
    <source>
        <dbReference type="EMBL" id="KAJ3573842.1"/>
    </source>
</evidence>
<dbReference type="AlphaFoldDB" id="A0AAD5YXF8"/>
<sequence length="191" mass="20864">MSRYHNAIHPPVFPSQLSSYSTLSGALIPPPSRFTSSRRRRVPQALCKASSAPICPPITFDYIGQSGQGVSVADFSARSQNALVQMVTGANDLVLANMGVKSVNLHVMWTGYEHLPKTRFNISVSAATSRGQLGANIALQLWTFVDEATKASSNNPQWEISTKGIRYDKIVLVALYHVGDDVWQVDLAVDF</sequence>
<accession>A0AAD5YXF8</accession>
<keyword evidence="2" id="KW-1185">Reference proteome</keyword>
<dbReference type="Proteomes" id="UP001213000">
    <property type="component" value="Unassembled WGS sequence"/>
</dbReference>
<evidence type="ECO:0000313" key="2">
    <source>
        <dbReference type="Proteomes" id="UP001213000"/>
    </source>
</evidence>
<organism evidence="1 2">
    <name type="scientific">Leucocoprinus birnbaumii</name>
    <dbReference type="NCBI Taxonomy" id="56174"/>
    <lineage>
        <taxon>Eukaryota</taxon>
        <taxon>Fungi</taxon>
        <taxon>Dikarya</taxon>
        <taxon>Basidiomycota</taxon>
        <taxon>Agaricomycotina</taxon>
        <taxon>Agaricomycetes</taxon>
        <taxon>Agaricomycetidae</taxon>
        <taxon>Agaricales</taxon>
        <taxon>Agaricineae</taxon>
        <taxon>Agaricaceae</taxon>
        <taxon>Leucocoprinus</taxon>
    </lineage>
</organism>
<comment type="caution">
    <text evidence="1">The sequence shown here is derived from an EMBL/GenBank/DDBJ whole genome shotgun (WGS) entry which is preliminary data.</text>
</comment>